<accession>A0A1E2UTD1</accession>
<reference evidence="8 9" key="1">
    <citation type="submission" date="2016-03" db="EMBL/GenBank/DDBJ databases">
        <title>Chemosynthetic sulphur-oxidizing symbionts of marine invertebrate animals are capable of nitrogen fixation.</title>
        <authorList>
            <person name="Petersen J.M."/>
            <person name="Kemper A."/>
            <person name="Gruber-Vodicka H."/>
            <person name="Cardini U."/>
            <person name="Geest Mvander."/>
            <person name="Kleiner M."/>
            <person name="Bulgheresi S."/>
            <person name="Fussmann M."/>
            <person name="Herbold C."/>
            <person name="Seah B.K.B."/>
            <person name="Antony C.Paul."/>
            <person name="Liu D."/>
            <person name="Belitz A."/>
            <person name="Weber M."/>
        </authorList>
    </citation>
    <scope>NUCLEOTIDE SEQUENCE [LARGE SCALE GENOMIC DNA]</scope>
    <source>
        <strain evidence="8">G_D</strain>
    </source>
</reference>
<keyword evidence="9" id="KW-1185">Reference proteome</keyword>
<keyword evidence="5 7" id="KW-1133">Transmembrane helix</keyword>
<dbReference type="PROSITE" id="PS01061">
    <property type="entry name" value="FLIP_2"/>
    <property type="match status" value="1"/>
</dbReference>
<keyword evidence="6 7" id="KW-0472">Membrane</keyword>
<comment type="caution">
    <text evidence="7">Lacks conserved residue(s) required for the propagation of feature annotation.</text>
</comment>
<evidence type="ECO:0000256" key="2">
    <source>
        <dbReference type="ARBA" id="ARBA00006257"/>
    </source>
</evidence>
<dbReference type="NCBIfam" id="TIGR01102">
    <property type="entry name" value="yscR"/>
    <property type="match status" value="1"/>
</dbReference>
<proteinExistence type="inferred from homology"/>
<dbReference type="Pfam" id="PF00813">
    <property type="entry name" value="FliP"/>
    <property type="match status" value="1"/>
</dbReference>
<dbReference type="InterPro" id="IPR005773">
    <property type="entry name" value="T3SS_YscR-like"/>
</dbReference>
<dbReference type="STRING" id="1818881.A3196_14085"/>
<keyword evidence="4 7" id="KW-0812">Transmembrane</keyword>
<feature type="transmembrane region" description="Helical" evidence="7">
    <location>
        <begin position="12"/>
        <end position="41"/>
    </location>
</feature>
<dbReference type="AlphaFoldDB" id="A0A1E2UTD1"/>
<dbReference type="PANTHER" id="PTHR30587:SF2">
    <property type="entry name" value="SURFACE PRESENTATION OF ANTIGENS PROTEIN SPAP"/>
    <property type="match status" value="1"/>
</dbReference>
<dbReference type="RefSeq" id="WP_069024628.1">
    <property type="nucleotide sequence ID" value="NZ_LVJZ01000003.1"/>
</dbReference>
<comment type="similarity">
    <text evidence="2 7">Belongs to the FliP/MopC/SpaP family.</text>
</comment>
<evidence type="ECO:0000256" key="7">
    <source>
        <dbReference type="RuleBase" id="RU362070"/>
    </source>
</evidence>
<sequence length="219" mass="24401">MDLTQFSPSSALITVVIIALAPFVAVMITSFTKIVVVLSLLRNALGLQQVPPNLIINGLALVLSIYVMYPVSKEIYKDISQVENPLKDTASILEIINNSKEPMRQFLAKHADLEERQFFLSSIKRMVSTSENNRQEVRVDDFIVLIPAFTISELTTAFQIGFLIFLPFIVIDLVIANVLMAMGMMMLSPTVISLPFKLLLFVLVDGWAKLAHGLVLSYL</sequence>
<keyword evidence="3 7" id="KW-1003">Cell membrane</keyword>
<dbReference type="PANTHER" id="PTHR30587">
    <property type="entry name" value="FLAGELLAR BIOSYNTHETIC PROTEIN FLIP"/>
    <property type="match status" value="1"/>
</dbReference>
<dbReference type="PROSITE" id="PS01060">
    <property type="entry name" value="FLIP_1"/>
    <property type="match status" value="1"/>
</dbReference>
<name>A0A1E2UTD1_9GAMM</name>
<gene>
    <name evidence="8" type="ORF">A3196_14085</name>
</gene>
<dbReference type="PRINTS" id="PR01302">
    <property type="entry name" value="TYPE3IMPPROT"/>
</dbReference>
<dbReference type="EMBL" id="LVJZ01000003">
    <property type="protein sequence ID" value="ODB97785.1"/>
    <property type="molecule type" value="Genomic_DNA"/>
</dbReference>
<organism evidence="8 9">
    <name type="scientific">Candidatus Thiodiazotropha endoloripes</name>
    <dbReference type="NCBI Taxonomy" id="1818881"/>
    <lineage>
        <taxon>Bacteria</taxon>
        <taxon>Pseudomonadati</taxon>
        <taxon>Pseudomonadota</taxon>
        <taxon>Gammaproteobacteria</taxon>
        <taxon>Chromatiales</taxon>
        <taxon>Sedimenticolaceae</taxon>
        <taxon>Candidatus Thiodiazotropha</taxon>
    </lineage>
</organism>
<feature type="transmembrane region" description="Helical" evidence="7">
    <location>
        <begin position="160"/>
        <end position="186"/>
    </location>
</feature>
<evidence type="ECO:0000256" key="6">
    <source>
        <dbReference type="ARBA" id="ARBA00023136"/>
    </source>
</evidence>
<dbReference type="GO" id="GO:0009306">
    <property type="term" value="P:protein secretion"/>
    <property type="evidence" value="ECO:0007669"/>
    <property type="project" value="UniProtKB-UniRule"/>
</dbReference>
<evidence type="ECO:0000256" key="4">
    <source>
        <dbReference type="ARBA" id="ARBA00022692"/>
    </source>
</evidence>
<dbReference type="InterPro" id="IPR005838">
    <property type="entry name" value="T3SS_IM_P"/>
</dbReference>
<feature type="transmembrane region" description="Helical" evidence="7">
    <location>
        <begin position="53"/>
        <end position="71"/>
    </location>
</feature>
<protein>
    <submittedName>
        <fullName evidence="8">EscR/YscR/HrcR family type III secretion system export apparatus protein</fullName>
    </submittedName>
</protein>
<dbReference type="Proteomes" id="UP000094849">
    <property type="component" value="Unassembled WGS sequence"/>
</dbReference>
<dbReference type="GO" id="GO:0005886">
    <property type="term" value="C:plasma membrane"/>
    <property type="evidence" value="ECO:0007669"/>
    <property type="project" value="UniProtKB-SubCell"/>
</dbReference>
<comment type="caution">
    <text evidence="8">The sequence shown here is derived from an EMBL/GenBank/DDBJ whole genome shotgun (WGS) entry which is preliminary data.</text>
</comment>
<evidence type="ECO:0000256" key="1">
    <source>
        <dbReference type="ARBA" id="ARBA00004651"/>
    </source>
</evidence>
<evidence type="ECO:0000313" key="8">
    <source>
        <dbReference type="EMBL" id="ODB97785.1"/>
    </source>
</evidence>
<evidence type="ECO:0000313" key="9">
    <source>
        <dbReference type="Proteomes" id="UP000094849"/>
    </source>
</evidence>
<comment type="subcellular location">
    <subcellularLocation>
        <location evidence="1">Cell membrane</location>
        <topology evidence="1">Multi-pass membrane protein</topology>
    </subcellularLocation>
</comment>
<evidence type="ECO:0000256" key="5">
    <source>
        <dbReference type="ARBA" id="ARBA00022989"/>
    </source>
</evidence>
<evidence type="ECO:0000256" key="3">
    <source>
        <dbReference type="ARBA" id="ARBA00022475"/>
    </source>
</evidence>
<dbReference type="NCBIfam" id="NF009438">
    <property type="entry name" value="PRK12797.1"/>
    <property type="match status" value="1"/>
</dbReference>